<keyword evidence="3" id="KW-0698">rRNA processing</keyword>
<evidence type="ECO:0000256" key="2">
    <source>
        <dbReference type="ARBA" id="ARBA00022517"/>
    </source>
</evidence>
<dbReference type="InterPro" id="IPR015943">
    <property type="entry name" value="WD40/YVTN_repeat-like_dom_sf"/>
</dbReference>
<dbReference type="Gene3D" id="2.130.10.10">
    <property type="entry name" value="YVTN repeat-like/Quinoprotein amine dehydrogenase"/>
    <property type="match status" value="1"/>
</dbReference>
<evidence type="ECO:0000256" key="3">
    <source>
        <dbReference type="ARBA" id="ARBA00022552"/>
    </source>
</evidence>
<dbReference type="OrthoDB" id="735781at2759"/>
<keyword evidence="9" id="KW-1185">Reference proteome</keyword>
<accession>A0A2H9ZYE1</accession>
<comment type="subcellular location">
    <subcellularLocation>
        <location evidence="1">Nucleus</location>
        <location evidence="1">Nucleolus</location>
    </subcellularLocation>
</comment>
<evidence type="ECO:0000256" key="1">
    <source>
        <dbReference type="ARBA" id="ARBA00004604"/>
    </source>
</evidence>
<evidence type="ECO:0000256" key="6">
    <source>
        <dbReference type="ARBA" id="ARBA00023242"/>
    </source>
</evidence>
<name>A0A2H9ZYE1_9ASPA</name>
<evidence type="ECO:0000313" key="8">
    <source>
        <dbReference type="EMBL" id="PKA48319.1"/>
    </source>
</evidence>
<dbReference type="AlphaFoldDB" id="A0A2H9ZYE1"/>
<evidence type="ECO:0000256" key="4">
    <source>
        <dbReference type="ARBA" id="ARBA00022574"/>
    </source>
</evidence>
<keyword evidence="2" id="KW-0690">Ribosome biogenesis</keyword>
<organism evidence="8 9">
    <name type="scientific">Apostasia shenzhenica</name>
    <dbReference type="NCBI Taxonomy" id="1088818"/>
    <lineage>
        <taxon>Eukaryota</taxon>
        <taxon>Viridiplantae</taxon>
        <taxon>Streptophyta</taxon>
        <taxon>Embryophyta</taxon>
        <taxon>Tracheophyta</taxon>
        <taxon>Spermatophyta</taxon>
        <taxon>Magnoliopsida</taxon>
        <taxon>Liliopsida</taxon>
        <taxon>Asparagales</taxon>
        <taxon>Orchidaceae</taxon>
        <taxon>Apostasioideae</taxon>
        <taxon>Apostasia</taxon>
    </lineage>
</organism>
<dbReference type="InterPro" id="IPR036322">
    <property type="entry name" value="WD40_repeat_dom_sf"/>
</dbReference>
<feature type="domain" description="WD repeat-containing protein 75 second beta-propeller" evidence="7">
    <location>
        <begin position="10"/>
        <end position="151"/>
    </location>
</feature>
<keyword evidence="6" id="KW-0539">Nucleus</keyword>
<dbReference type="STRING" id="1088818.A0A2H9ZYE1"/>
<dbReference type="Proteomes" id="UP000236161">
    <property type="component" value="Unassembled WGS sequence"/>
</dbReference>
<evidence type="ECO:0000313" key="9">
    <source>
        <dbReference type="Proteomes" id="UP000236161"/>
    </source>
</evidence>
<reference evidence="8 9" key="1">
    <citation type="journal article" date="2017" name="Nature">
        <title>The Apostasia genome and the evolution of orchids.</title>
        <authorList>
            <person name="Zhang G.Q."/>
            <person name="Liu K.W."/>
            <person name="Li Z."/>
            <person name="Lohaus R."/>
            <person name="Hsiao Y.Y."/>
            <person name="Niu S.C."/>
            <person name="Wang J.Y."/>
            <person name="Lin Y.C."/>
            <person name="Xu Q."/>
            <person name="Chen L.J."/>
            <person name="Yoshida K."/>
            <person name="Fujiwara S."/>
            <person name="Wang Z.W."/>
            <person name="Zhang Y.Q."/>
            <person name="Mitsuda N."/>
            <person name="Wang M."/>
            <person name="Liu G.H."/>
            <person name="Pecoraro L."/>
            <person name="Huang H.X."/>
            <person name="Xiao X.J."/>
            <person name="Lin M."/>
            <person name="Wu X.Y."/>
            <person name="Wu W.L."/>
            <person name="Chen Y.Y."/>
            <person name="Chang S.B."/>
            <person name="Sakamoto S."/>
            <person name="Ohme-Takagi M."/>
            <person name="Yagi M."/>
            <person name="Zeng S.J."/>
            <person name="Shen C.Y."/>
            <person name="Yeh C.M."/>
            <person name="Luo Y.B."/>
            <person name="Tsai W.C."/>
            <person name="Van de Peer Y."/>
            <person name="Liu Z.J."/>
        </authorList>
    </citation>
    <scope>NUCLEOTIDE SEQUENCE [LARGE SCALE GENOMIC DNA]</scope>
    <source>
        <strain evidence="9">cv. Shenzhen</strain>
        <tissue evidence="8">Stem</tissue>
    </source>
</reference>
<dbReference type="EMBL" id="KZ452596">
    <property type="protein sequence ID" value="PKA48319.1"/>
    <property type="molecule type" value="Genomic_DNA"/>
</dbReference>
<gene>
    <name evidence="8" type="ORF">AXF42_Ash021570</name>
</gene>
<dbReference type="Pfam" id="PF23769">
    <property type="entry name" value="Beta-prop_WDR75_2nd"/>
    <property type="match status" value="1"/>
</dbReference>
<proteinExistence type="predicted"/>
<keyword evidence="5" id="KW-0677">Repeat</keyword>
<keyword evidence="4" id="KW-0853">WD repeat</keyword>
<dbReference type="PANTHER" id="PTHR45176:SF1">
    <property type="entry name" value="TRANSDUCIN FAMILY PROTEIN _ WD-40 REPEAT FAMILY PROTEIN-RELATED"/>
    <property type="match status" value="1"/>
</dbReference>
<evidence type="ECO:0000259" key="7">
    <source>
        <dbReference type="Pfam" id="PF23769"/>
    </source>
</evidence>
<dbReference type="InterPro" id="IPR057644">
    <property type="entry name" value="Beta-prop_WDR75_2nd"/>
</dbReference>
<dbReference type="PANTHER" id="PTHR45176">
    <property type="entry name" value="TRANSDUCIN FAMILY PROTEIN / WD-40 REPEAT FAMILY PROTEIN-RELATED"/>
    <property type="match status" value="1"/>
</dbReference>
<sequence>MKYYMLSMIASDAQISALAFHPGNSMAVTSSFGGDFKVWIHTLNNPLEGPVHQKSGWRCQSVGSYKKIPMTAAKFSADGSVLAVAAASVITLWDPDRNALIAVIGNTIDPINALAFIPKTEYVVSLSRGPKPQLAVWNLSNMSMHWSYKISAEGKLIPA</sequence>
<evidence type="ECO:0000256" key="5">
    <source>
        <dbReference type="ARBA" id="ARBA00022737"/>
    </source>
</evidence>
<protein>
    <recommendedName>
        <fullName evidence="7">WD repeat-containing protein 75 second beta-propeller domain-containing protein</fullName>
    </recommendedName>
</protein>
<dbReference type="SUPFAM" id="SSF50978">
    <property type="entry name" value="WD40 repeat-like"/>
    <property type="match status" value="1"/>
</dbReference>